<dbReference type="OrthoDB" id="327733at2"/>
<proteinExistence type="predicted"/>
<protein>
    <submittedName>
        <fullName evidence="3">Alkaline phosphatase</fullName>
    </submittedName>
</protein>
<accession>A0A3A9ZER4</accession>
<evidence type="ECO:0000313" key="4">
    <source>
        <dbReference type="Proteomes" id="UP000272474"/>
    </source>
</evidence>
<dbReference type="EMBL" id="RBAL01000001">
    <property type="protein sequence ID" value="RKN46952.1"/>
    <property type="molecule type" value="Genomic_DNA"/>
</dbReference>
<feature type="domain" description="Phospholipase D N-terminal" evidence="2">
    <location>
        <begin position="40"/>
        <end position="138"/>
    </location>
</feature>
<dbReference type="InterPro" id="IPR052900">
    <property type="entry name" value="Phospholipid_Metab_Enz"/>
</dbReference>
<feature type="domain" description="PhoD-like phosphatase metallophosphatase" evidence="1">
    <location>
        <begin position="150"/>
        <end position="494"/>
    </location>
</feature>
<dbReference type="InterPro" id="IPR029052">
    <property type="entry name" value="Metallo-depent_PP-like"/>
</dbReference>
<evidence type="ECO:0000313" key="3">
    <source>
        <dbReference type="EMBL" id="RKN46952.1"/>
    </source>
</evidence>
<dbReference type="Pfam" id="PF16655">
    <property type="entry name" value="PhoD_N"/>
    <property type="match status" value="1"/>
</dbReference>
<dbReference type="CDD" id="cd07389">
    <property type="entry name" value="MPP_PhoD"/>
    <property type="match status" value="1"/>
</dbReference>
<reference evidence="3 4" key="1">
    <citation type="journal article" date="2014" name="Int. J. Syst. Evol. Microbiol.">
        <title>Streptomyces hoynatensis sp. nov., isolated from deep marine sediment.</title>
        <authorList>
            <person name="Veyisoglu A."/>
            <person name="Sahin N."/>
        </authorList>
    </citation>
    <scope>NUCLEOTIDE SEQUENCE [LARGE SCALE GENOMIC DNA]</scope>
    <source>
        <strain evidence="3 4">KCTC 29097</strain>
    </source>
</reference>
<sequence length="529" mass="57015">MTELSRRRVLLGTAALGGLLARGTGAAGAAPRRAAYPFTLGVASGDPRPGDVLLWTRLAPDPLALDGRGGMPDAAVEVEWQVAADERFARVVREGTARAVPRLAHSVHVEARGLEPGRAYFYRFRAQGHLSPTGRTRTAPAPATSAGQSFAFASCQCWYEGFYTAYRHLTAEDLDFVVHLGDYLYEYGVGPTAGVRGLRLDSSFQREARTLTDYRNRHALIRLDPDLQAAHRAFPWVLTWDDHEVENNWAGDVAQVDADGFPDGDVAAFRARKAAAFQAYWEHLPLRLPQKPNGARARLYRRLSFGRLLRLHVLDTRSYRDDQVCGDGTKPGCDAERAAPGRTMLGAGQERWLLDGAAAPGATWNVLANQTLIAQVDHDPDPGVLSVGLDMWDGYTAARDRLLRGLAERRVAGPVVLTGDIHRSVVADLKTDFGDPGAPVVATEFAGTSISSGGDGASNDAIGEAILAPGVNPHLKWHNAQRGYTVCRLTGGEFLAEYRTVPRVTAPGAPVGTAARFAVAPDRPGAHPA</sequence>
<dbReference type="Gene3D" id="3.60.21.70">
    <property type="entry name" value="PhoD-like phosphatase"/>
    <property type="match status" value="1"/>
</dbReference>
<dbReference type="InterPro" id="IPR038607">
    <property type="entry name" value="PhoD-like_sf"/>
</dbReference>
<evidence type="ECO:0000259" key="2">
    <source>
        <dbReference type="Pfam" id="PF16655"/>
    </source>
</evidence>
<dbReference type="InterPro" id="IPR018946">
    <property type="entry name" value="PhoD-like_MPP"/>
</dbReference>
<organism evidence="3 4">
    <name type="scientific">Streptomyces hoynatensis</name>
    <dbReference type="NCBI Taxonomy" id="1141874"/>
    <lineage>
        <taxon>Bacteria</taxon>
        <taxon>Bacillati</taxon>
        <taxon>Actinomycetota</taxon>
        <taxon>Actinomycetes</taxon>
        <taxon>Kitasatosporales</taxon>
        <taxon>Streptomycetaceae</taxon>
        <taxon>Streptomyces</taxon>
    </lineage>
</organism>
<gene>
    <name evidence="3" type="ORF">D7294_01780</name>
</gene>
<dbReference type="SUPFAM" id="SSF56300">
    <property type="entry name" value="Metallo-dependent phosphatases"/>
    <property type="match status" value="1"/>
</dbReference>
<dbReference type="PANTHER" id="PTHR43606:SF2">
    <property type="entry name" value="ALKALINE PHOSPHATASE FAMILY PROTEIN (AFU_ORTHOLOGUE AFUA_5G03860)"/>
    <property type="match status" value="1"/>
</dbReference>
<name>A0A3A9ZER4_9ACTN</name>
<dbReference type="RefSeq" id="WP_120674636.1">
    <property type="nucleotide sequence ID" value="NZ_RBAL01000001.1"/>
</dbReference>
<keyword evidence="4" id="KW-1185">Reference proteome</keyword>
<dbReference type="InterPro" id="IPR032093">
    <property type="entry name" value="PhoD_N"/>
</dbReference>
<dbReference type="PANTHER" id="PTHR43606">
    <property type="entry name" value="PHOSPHATASE, PUTATIVE (AFU_ORTHOLOGUE AFUA_6G08710)-RELATED"/>
    <property type="match status" value="1"/>
</dbReference>
<dbReference type="AlphaFoldDB" id="A0A3A9ZER4"/>
<dbReference type="Pfam" id="PF09423">
    <property type="entry name" value="PhoD"/>
    <property type="match status" value="1"/>
</dbReference>
<comment type="caution">
    <text evidence="3">The sequence shown here is derived from an EMBL/GenBank/DDBJ whole genome shotgun (WGS) entry which is preliminary data.</text>
</comment>
<evidence type="ECO:0000259" key="1">
    <source>
        <dbReference type="Pfam" id="PF09423"/>
    </source>
</evidence>
<dbReference type="Gene3D" id="2.60.40.380">
    <property type="entry name" value="Purple acid phosphatase-like, N-terminal"/>
    <property type="match status" value="1"/>
</dbReference>
<dbReference type="InterPro" id="IPR006311">
    <property type="entry name" value="TAT_signal"/>
</dbReference>
<dbReference type="Proteomes" id="UP000272474">
    <property type="component" value="Unassembled WGS sequence"/>
</dbReference>
<dbReference type="PROSITE" id="PS51318">
    <property type="entry name" value="TAT"/>
    <property type="match status" value="1"/>
</dbReference>